<protein>
    <submittedName>
        <fullName evidence="10">Carbohydrate ABC transporter permease</fullName>
    </submittedName>
</protein>
<dbReference type="EMBL" id="BAABHK010000007">
    <property type="protein sequence ID" value="GAA4629613.1"/>
    <property type="molecule type" value="Genomic_DNA"/>
</dbReference>
<evidence type="ECO:0000256" key="3">
    <source>
        <dbReference type="ARBA" id="ARBA00022475"/>
    </source>
</evidence>
<evidence type="ECO:0000313" key="11">
    <source>
        <dbReference type="Proteomes" id="UP001501442"/>
    </source>
</evidence>
<sequence length="300" mass="32846">MTAQAALGRRRTRSAPVTTGVRPSRGSVALTTVLMVLFLLYSVAPVWWLLVSSTKGLSDLYGSFGLWFSGDFHLGANIRDTLTYHDHIYLRWIGNSILYAGVGAAGATLISLAAGYGMAKYRFRGRAALFATTIAASLLPTTLVALPLYLVFTKIGLTGTVWSVLIPNFVNPYCVYLGRVYAESTVPDELIEAARMDGAGEFRIFATIALKLMTTGAITIFMLDFIAIWNNFFLPLFMLSGEKTFPVTLGLYAWNQEVVRAQNMTPMVVTGSLLSIVPLALFMISLQRFWRGGILAGSLR</sequence>
<organism evidence="10 11">
    <name type="scientific">Actinoallomurus vinaceus</name>
    <dbReference type="NCBI Taxonomy" id="1080074"/>
    <lineage>
        <taxon>Bacteria</taxon>
        <taxon>Bacillati</taxon>
        <taxon>Actinomycetota</taxon>
        <taxon>Actinomycetes</taxon>
        <taxon>Streptosporangiales</taxon>
        <taxon>Thermomonosporaceae</taxon>
        <taxon>Actinoallomurus</taxon>
    </lineage>
</organism>
<feature type="transmembrane region" description="Helical" evidence="7">
    <location>
        <begin position="232"/>
        <end position="254"/>
    </location>
</feature>
<dbReference type="Proteomes" id="UP001501442">
    <property type="component" value="Unassembled WGS sequence"/>
</dbReference>
<dbReference type="InterPro" id="IPR000515">
    <property type="entry name" value="MetI-like"/>
</dbReference>
<evidence type="ECO:0000256" key="4">
    <source>
        <dbReference type="ARBA" id="ARBA00022692"/>
    </source>
</evidence>
<keyword evidence="2 7" id="KW-0813">Transport</keyword>
<evidence type="ECO:0000256" key="6">
    <source>
        <dbReference type="ARBA" id="ARBA00023136"/>
    </source>
</evidence>
<keyword evidence="3" id="KW-1003">Cell membrane</keyword>
<dbReference type="SUPFAM" id="SSF161098">
    <property type="entry name" value="MetI-like"/>
    <property type="match status" value="1"/>
</dbReference>
<dbReference type="Gene3D" id="1.10.3720.10">
    <property type="entry name" value="MetI-like"/>
    <property type="match status" value="1"/>
</dbReference>
<dbReference type="CDD" id="cd06261">
    <property type="entry name" value="TM_PBP2"/>
    <property type="match status" value="1"/>
</dbReference>
<dbReference type="Pfam" id="PF00528">
    <property type="entry name" value="BPD_transp_1"/>
    <property type="match status" value="1"/>
</dbReference>
<reference evidence="11" key="1">
    <citation type="journal article" date="2019" name="Int. J. Syst. Evol. Microbiol.">
        <title>The Global Catalogue of Microorganisms (GCM) 10K type strain sequencing project: providing services to taxonomists for standard genome sequencing and annotation.</title>
        <authorList>
            <consortium name="The Broad Institute Genomics Platform"/>
            <consortium name="The Broad Institute Genome Sequencing Center for Infectious Disease"/>
            <person name="Wu L."/>
            <person name="Ma J."/>
        </authorList>
    </citation>
    <scope>NUCLEOTIDE SEQUENCE [LARGE SCALE GENOMIC DNA]</scope>
    <source>
        <strain evidence="11">JCM 17939</strain>
    </source>
</reference>
<evidence type="ECO:0000256" key="1">
    <source>
        <dbReference type="ARBA" id="ARBA00004651"/>
    </source>
</evidence>
<feature type="transmembrane region" description="Helical" evidence="7">
    <location>
        <begin position="128"/>
        <end position="152"/>
    </location>
</feature>
<feature type="domain" description="ABC transmembrane type-1" evidence="9">
    <location>
        <begin position="93"/>
        <end position="285"/>
    </location>
</feature>
<keyword evidence="4 7" id="KW-0812">Transmembrane</keyword>
<keyword evidence="5 7" id="KW-1133">Transmembrane helix</keyword>
<comment type="similarity">
    <text evidence="7">Belongs to the binding-protein-dependent transport system permease family.</text>
</comment>
<comment type="caution">
    <text evidence="10">The sequence shown here is derived from an EMBL/GenBank/DDBJ whole genome shotgun (WGS) entry which is preliminary data.</text>
</comment>
<dbReference type="PANTHER" id="PTHR43744">
    <property type="entry name" value="ABC TRANSPORTER PERMEASE PROTEIN MG189-RELATED-RELATED"/>
    <property type="match status" value="1"/>
</dbReference>
<feature type="transmembrane region" description="Helical" evidence="7">
    <location>
        <begin position="28"/>
        <end position="50"/>
    </location>
</feature>
<evidence type="ECO:0000256" key="7">
    <source>
        <dbReference type="RuleBase" id="RU363032"/>
    </source>
</evidence>
<comment type="subcellular location">
    <subcellularLocation>
        <location evidence="1 7">Cell membrane</location>
        <topology evidence="1 7">Multi-pass membrane protein</topology>
    </subcellularLocation>
</comment>
<evidence type="ECO:0000313" key="10">
    <source>
        <dbReference type="EMBL" id="GAA4629613.1"/>
    </source>
</evidence>
<keyword evidence="6 7" id="KW-0472">Membrane</keyword>
<feature type="transmembrane region" description="Helical" evidence="7">
    <location>
        <begin position="266"/>
        <end position="286"/>
    </location>
</feature>
<accession>A0ABP8UG35</accession>
<feature type="transmembrane region" description="Helical" evidence="7">
    <location>
        <begin position="97"/>
        <end position="116"/>
    </location>
</feature>
<name>A0ABP8UG35_9ACTN</name>
<evidence type="ECO:0000256" key="5">
    <source>
        <dbReference type="ARBA" id="ARBA00022989"/>
    </source>
</evidence>
<keyword evidence="11" id="KW-1185">Reference proteome</keyword>
<dbReference type="RefSeq" id="WP_345433574.1">
    <property type="nucleotide sequence ID" value="NZ_BAABHK010000007.1"/>
</dbReference>
<feature type="region of interest" description="Disordered" evidence="8">
    <location>
        <begin position="1"/>
        <end position="20"/>
    </location>
</feature>
<dbReference type="PROSITE" id="PS50928">
    <property type="entry name" value="ABC_TM1"/>
    <property type="match status" value="1"/>
</dbReference>
<evidence type="ECO:0000259" key="9">
    <source>
        <dbReference type="PROSITE" id="PS50928"/>
    </source>
</evidence>
<dbReference type="InterPro" id="IPR035906">
    <property type="entry name" value="MetI-like_sf"/>
</dbReference>
<gene>
    <name evidence="10" type="ORF">GCM10023196_051650</name>
</gene>
<evidence type="ECO:0000256" key="2">
    <source>
        <dbReference type="ARBA" id="ARBA00022448"/>
    </source>
</evidence>
<feature type="transmembrane region" description="Helical" evidence="7">
    <location>
        <begin position="204"/>
        <end position="225"/>
    </location>
</feature>
<proteinExistence type="inferred from homology"/>
<evidence type="ECO:0000256" key="8">
    <source>
        <dbReference type="SAM" id="MobiDB-lite"/>
    </source>
</evidence>
<dbReference type="PANTHER" id="PTHR43744:SF12">
    <property type="entry name" value="ABC TRANSPORTER PERMEASE PROTEIN MG189-RELATED"/>
    <property type="match status" value="1"/>
</dbReference>